<protein>
    <submittedName>
        <fullName evidence="6">HAD family phosphatase</fullName>
    </submittedName>
</protein>
<dbReference type="SFLD" id="SFLDS00003">
    <property type="entry name" value="Haloacid_Dehalogenase"/>
    <property type="match status" value="1"/>
</dbReference>
<reference evidence="6 7" key="1">
    <citation type="submission" date="2021-03" db="EMBL/GenBank/DDBJ databases">
        <title>Enterococcal diversity collection.</title>
        <authorList>
            <person name="Gilmore M.S."/>
            <person name="Schwartzman J."/>
            <person name="Van Tyne D."/>
            <person name="Martin M."/>
            <person name="Earl A.M."/>
            <person name="Manson A.L."/>
            <person name="Straub T."/>
            <person name="Salamzade R."/>
            <person name="Saavedra J."/>
            <person name="Lebreton F."/>
            <person name="Prichula J."/>
            <person name="Schaufler K."/>
            <person name="Gaca A."/>
            <person name="Sgardioli B."/>
            <person name="Wagenaar J."/>
            <person name="Strong T."/>
        </authorList>
    </citation>
    <scope>NUCLEOTIDE SEQUENCE [LARGE SCALE GENOMIC DNA]</scope>
    <source>
        <strain evidence="6 7">MJM12</strain>
    </source>
</reference>
<dbReference type="SFLD" id="SFLDG01129">
    <property type="entry name" value="C1.5:_HAD__Beta-PGM__Phosphata"/>
    <property type="match status" value="1"/>
</dbReference>
<keyword evidence="5" id="KW-0119">Carbohydrate metabolism</keyword>
<dbReference type="InterPro" id="IPR041492">
    <property type="entry name" value="HAD_2"/>
</dbReference>
<accession>A0ABS3H990</accession>
<dbReference type="EMBL" id="JAFLVT010000015">
    <property type="protein sequence ID" value="MBO0450016.1"/>
    <property type="molecule type" value="Genomic_DNA"/>
</dbReference>
<dbReference type="InterPro" id="IPR051600">
    <property type="entry name" value="Beta-PGM-like"/>
</dbReference>
<keyword evidence="7" id="KW-1185">Reference proteome</keyword>
<dbReference type="PANTHER" id="PTHR46193">
    <property type="entry name" value="6-PHOSPHOGLUCONATE PHOSPHATASE"/>
    <property type="match status" value="1"/>
</dbReference>
<dbReference type="InterPro" id="IPR023198">
    <property type="entry name" value="PGP-like_dom2"/>
</dbReference>
<evidence type="ECO:0000256" key="3">
    <source>
        <dbReference type="ARBA" id="ARBA00022723"/>
    </source>
</evidence>
<dbReference type="InterPro" id="IPR006439">
    <property type="entry name" value="HAD-SF_hydro_IA"/>
</dbReference>
<dbReference type="NCBIfam" id="TIGR01549">
    <property type="entry name" value="HAD-SF-IA-v1"/>
    <property type="match status" value="1"/>
</dbReference>
<comment type="cofactor">
    <cofactor evidence="1">
        <name>Mg(2+)</name>
        <dbReference type="ChEBI" id="CHEBI:18420"/>
    </cofactor>
</comment>
<dbReference type="InterPro" id="IPR036412">
    <property type="entry name" value="HAD-like_sf"/>
</dbReference>
<dbReference type="PANTHER" id="PTHR46193:SF18">
    <property type="entry name" value="HEXITOL PHOSPHATASE B"/>
    <property type="match status" value="1"/>
</dbReference>
<evidence type="ECO:0000256" key="4">
    <source>
        <dbReference type="ARBA" id="ARBA00022842"/>
    </source>
</evidence>
<dbReference type="CDD" id="cd07505">
    <property type="entry name" value="HAD_BPGM-like"/>
    <property type="match status" value="1"/>
</dbReference>
<evidence type="ECO:0000256" key="5">
    <source>
        <dbReference type="ARBA" id="ARBA00023277"/>
    </source>
</evidence>
<dbReference type="Gene3D" id="3.40.50.1000">
    <property type="entry name" value="HAD superfamily/HAD-like"/>
    <property type="match status" value="1"/>
</dbReference>
<proteinExistence type="inferred from homology"/>
<keyword evidence="3" id="KW-0479">Metal-binding</keyword>
<dbReference type="Proteomes" id="UP000664256">
    <property type="component" value="Unassembled WGS sequence"/>
</dbReference>
<dbReference type="InterPro" id="IPR023214">
    <property type="entry name" value="HAD_sf"/>
</dbReference>
<evidence type="ECO:0000256" key="2">
    <source>
        <dbReference type="ARBA" id="ARBA00006171"/>
    </source>
</evidence>
<evidence type="ECO:0000313" key="6">
    <source>
        <dbReference type="EMBL" id="MBO0450016.1"/>
    </source>
</evidence>
<dbReference type="Pfam" id="PF13419">
    <property type="entry name" value="HAD_2"/>
    <property type="match status" value="1"/>
</dbReference>
<comment type="caution">
    <text evidence="6">The sequence shown here is derived from an EMBL/GenBank/DDBJ whole genome shotgun (WGS) entry which is preliminary data.</text>
</comment>
<dbReference type="Gene3D" id="1.10.150.240">
    <property type="entry name" value="Putative phosphatase, domain 2"/>
    <property type="match status" value="1"/>
</dbReference>
<organism evidence="6 7">
    <name type="scientific">Candidatus Enterococcus myersii</name>
    <dbReference type="NCBI Taxonomy" id="2815322"/>
    <lineage>
        <taxon>Bacteria</taxon>
        <taxon>Bacillati</taxon>
        <taxon>Bacillota</taxon>
        <taxon>Bacilli</taxon>
        <taxon>Lactobacillales</taxon>
        <taxon>Enterococcaceae</taxon>
        <taxon>Enterococcus</taxon>
    </lineage>
</organism>
<gene>
    <name evidence="6" type="ORF">JZO76_10830</name>
</gene>
<dbReference type="NCBIfam" id="TIGR01509">
    <property type="entry name" value="HAD-SF-IA-v3"/>
    <property type="match status" value="1"/>
</dbReference>
<dbReference type="PRINTS" id="PR00413">
    <property type="entry name" value="HADHALOGNASE"/>
</dbReference>
<dbReference type="SFLD" id="SFLDG01135">
    <property type="entry name" value="C1.5.6:_HAD__Beta-PGM__Phospha"/>
    <property type="match status" value="1"/>
</dbReference>
<comment type="similarity">
    <text evidence="2">Belongs to the HAD-like hydrolase superfamily. CbbY/CbbZ/Gph/YieH family.</text>
</comment>
<evidence type="ECO:0000256" key="1">
    <source>
        <dbReference type="ARBA" id="ARBA00001946"/>
    </source>
</evidence>
<dbReference type="RefSeq" id="WP_206904191.1">
    <property type="nucleotide sequence ID" value="NZ_JAFLVT010000015.1"/>
</dbReference>
<dbReference type="SUPFAM" id="SSF56784">
    <property type="entry name" value="HAD-like"/>
    <property type="match status" value="1"/>
</dbReference>
<keyword evidence="4" id="KW-0460">Magnesium</keyword>
<name>A0ABS3H990_9ENTE</name>
<evidence type="ECO:0000313" key="7">
    <source>
        <dbReference type="Proteomes" id="UP000664256"/>
    </source>
</evidence>
<sequence>MTLGIIFDMDGVLIDSESFYFQRRMDFFAEKNLSPGSKNKLDFVGLTEAGIWQVLVPAKENRALLKKEYQDYRQTHPIDFTKALRGDVKSVLTYLKAKKIKIALASSSPENEIYTMLAQNNLTPFFDFVISGESLSKSKPHPEIYQLAEAALKCDRCIAVEDSPVGIASAKAAQLYTLALKQDFPIDQRQADIVIDHLSDIIKVVENCLVY</sequence>